<dbReference type="AlphaFoldDB" id="A0A7I4YDW0"/>
<feature type="domain" description="STI1" evidence="8">
    <location>
        <begin position="293"/>
        <end position="332"/>
    </location>
</feature>
<reference evidence="10" key="1">
    <citation type="submission" date="2020-12" db="UniProtKB">
        <authorList>
            <consortium name="WormBaseParasite"/>
        </authorList>
    </citation>
    <scope>IDENTIFICATION</scope>
    <source>
        <strain evidence="10">MHco3</strain>
    </source>
</reference>
<evidence type="ECO:0000256" key="4">
    <source>
        <dbReference type="ARBA" id="ARBA00037033"/>
    </source>
</evidence>
<dbReference type="WBParaSite" id="HCON_00076940-00001">
    <property type="protein sequence ID" value="HCON_00076940-00001"/>
    <property type="gene ID" value="HCON_00076940"/>
</dbReference>
<dbReference type="InterPro" id="IPR006636">
    <property type="entry name" value="STI1_HS-bd"/>
</dbReference>
<dbReference type="Proteomes" id="UP000025227">
    <property type="component" value="Unplaced"/>
</dbReference>
<dbReference type="Pfam" id="PF17830">
    <property type="entry name" value="STI1-HOP_DP"/>
    <property type="match status" value="1"/>
</dbReference>
<dbReference type="PANTHER" id="PTHR45883">
    <property type="entry name" value="HSC70-INTERACTING PROTEIN"/>
    <property type="match status" value="1"/>
</dbReference>
<dbReference type="GO" id="GO:0046983">
    <property type="term" value="F:protein dimerization activity"/>
    <property type="evidence" value="ECO:0007669"/>
    <property type="project" value="InterPro"/>
</dbReference>
<sequence length="388" mass="42075">MDQHLQLLRQFVNLVRSNTDILHDPKFGFFREFMEEFGAKIPPKKKDTSSGAQHEGQAKEREPEPMDVEEEPPIPYPTDIDNTGVIEADDNSDPLPMGDPNKEASDDDIEKANEARDKAMAAFSEGNMDDALKYFTEAIELNPGLAILHAKRANVLLKLKRPMAAIADCNKAISINADSAQGYKFRGRAYRLLGKWVEAHADLATACKLDYDDVANEWLKEVEPNAKKIQEYNRAVARQAEERELRERRERVRRAQEANRKAQEEAAKSGADGDFGGMRGGDPTGGLGDILGDPEIGEAMKDPEVMAAFMDIMQNPQNLMKHMGNQKVMKLIAKMKDMGGMFGGAGAAPGGCPAGSKCSDTGCGGGSGTGAGAASSAPPPKAPEPDLD</sequence>
<evidence type="ECO:0000256" key="7">
    <source>
        <dbReference type="SAM" id="MobiDB-lite"/>
    </source>
</evidence>
<feature type="compositionally biased region" description="Gly residues" evidence="7">
    <location>
        <begin position="362"/>
        <end position="371"/>
    </location>
</feature>
<dbReference type="InterPro" id="IPR019734">
    <property type="entry name" value="TPR_rpt"/>
</dbReference>
<dbReference type="SUPFAM" id="SSF48452">
    <property type="entry name" value="TPR-like"/>
    <property type="match status" value="1"/>
</dbReference>
<keyword evidence="3 6" id="KW-0802">TPR repeat</keyword>
<dbReference type="PROSITE" id="PS50005">
    <property type="entry name" value="TPR"/>
    <property type="match status" value="1"/>
</dbReference>
<evidence type="ECO:0000256" key="5">
    <source>
        <dbReference type="ARBA" id="ARBA00064040"/>
    </source>
</evidence>
<evidence type="ECO:0000313" key="10">
    <source>
        <dbReference type="WBParaSite" id="HCON_00076940-00001"/>
    </source>
</evidence>
<dbReference type="PANTHER" id="PTHR45883:SF2">
    <property type="entry name" value="HSC70-INTERACTING PROTEIN"/>
    <property type="match status" value="1"/>
</dbReference>
<organism evidence="9 10">
    <name type="scientific">Haemonchus contortus</name>
    <name type="common">Barber pole worm</name>
    <dbReference type="NCBI Taxonomy" id="6289"/>
    <lineage>
        <taxon>Eukaryota</taxon>
        <taxon>Metazoa</taxon>
        <taxon>Ecdysozoa</taxon>
        <taxon>Nematoda</taxon>
        <taxon>Chromadorea</taxon>
        <taxon>Rhabditida</taxon>
        <taxon>Rhabditina</taxon>
        <taxon>Rhabditomorpha</taxon>
        <taxon>Strongyloidea</taxon>
        <taxon>Trichostrongylidae</taxon>
        <taxon>Haemonchus</taxon>
    </lineage>
</organism>
<feature type="compositionally biased region" description="Gly residues" evidence="7">
    <location>
        <begin position="273"/>
        <end position="286"/>
    </location>
</feature>
<evidence type="ECO:0000256" key="2">
    <source>
        <dbReference type="ARBA" id="ARBA00022737"/>
    </source>
</evidence>
<evidence type="ECO:0000256" key="3">
    <source>
        <dbReference type="ARBA" id="ARBA00022803"/>
    </source>
</evidence>
<evidence type="ECO:0000313" key="9">
    <source>
        <dbReference type="Proteomes" id="UP000025227"/>
    </source>
</evidence>
<keyword evidence="9" id="KW-1185">Reference proteome</keyword>
<feature type="repeat" description="TPR" evidence="6">
    <location>
        <begin position="112"/>
        <end position="145"/>
    </location>
</feature>
<dbReference type="CDD" id="cd14438">
    <property type="entry name" value="Hip_N"/>
    <property type="match status" value="1"/>
</dbReference>
<feature type="region of interest" description="Disordered" evidence="7">
    <location>
        <begin position="348"/>
        <end position="388"/>
    </location>
</feature>
<dbReference type="FunFam" id="1.25.40.10:FF:000112">
    <property type="entry name" value="FAM10 family protein"/>
    <property type="match status" value="1"/>
</dbReference>
<feature type="compositionally biased region" description="Basic and acidic residues" evidence="7">
    <location>
        <begin position="239"/>
        <end position="267"/>
    </location>
</feature>
<dbReference type="InterPro" id="IPR041243">
    <property type="entry name" value="STI1/HOP_DP"/>
</dbReference>
<dbReference type="GO" id="GO:0030544">
    <property type="term" value="F:Hsp70 protein binding"/>
    <property type="evidence" value="ECO:0007669"/>
    <property type="project" value="TreeGrafter"/>
</dbReference>
<evidence type="ECO:0000259" key="8">
    <source>
        <dbReference type="SMART" id="SM00727"/>
    </source>
</evidence>
<comment type="subunit">
    <text evidence="5">Homotetramer. Interacts with Hsc70 as well as DNAJ homologs and Hsp90.</text>
</comment>
<dbReference type="OrthoDB" id="533763at2759"/>
<dbReference type="Gene3D" id="1.10.260.100">
    <property type="match status" value="1"/>
</dbReference>
<dbReference type="Gene3D" id="6.10.250.3420">
    <property type="match status" value="1"/>
</dbReference>
<dbReference type="SMART" id="SM00727">
    <property type="entry name" value="STI1"/>
    <property type="match status" value="1"/>
</dbReference>
<dbReference type="InterPro" id="IPR011990">
    <property type="entry name" value="TPR-like_helical_dom_sf"/>
</dbReference>
<proteinExistence type="inferred from homology"/>
<accession>A0A7I4YDW0</accession>
<feature type="region of interest" description="Disordered" evidence="7">
    <location>
        <begin position="238"/>
        <end position="286"/>
    </location>
</feature>
<feature type="compositionally biased region" description="Basic and acidic residues" evidence="7">
    <location>
        <begin position="100"/>
        <end position="109"/>
    </location>
</feature>
<comment type="similarity">
    <text evidence="1">Belongs to the FAM10 family.</text>
</comment>
<evidence type="ECO:0000256" key="6">
    <source>
        <dbReference type="PROSITE-ProRule" id="PRU00339"/>
    </source>
</evidence>
<evidence type="ECO:0000256" key="1">
    <source>
        <dbReference type="ARBA" id="ARBA00009015"/>
    </source>
</evidence>
<dbReference type="InterPro" id="IPR034649">
    <property type="entry name" value="Hip_N"/>
</dbReference>
<feature type="region of interest" description="Disordered" evidence="7">
    <location>
        <begin position="40"/>
        <end position="109"/>
    </location>
</feature>
<dbReference type="FunFam" id="6.10.250.3420:FF:000001">
    <property type="entry name" value="Hsc70-interacting protein-like protein"/>
    <property type="match status" value="1"/>
</dbReference>
<dbReference type="SMART" id="SM00028">
    <property type="entry name" value="TPR"/>
    <property type="match status" value="3"/>
</dbReference>
<dbReference type="Gene3D" id="1.25.40.10">
    <property type="entry name" value="Tetratricopeptide repeat domain"/>
    <property type="match status" value="1"/>
</dbReference>
<dbReference type="Pfam" id="PF18253">
    <property type="entry name" value="HipN"/>
    <property type="match status" value="1"/>
</dbReference>
<protein>
    <submittedName>
        <fullName evidence="10">STI1 domain-containing protein</fullName>
    </submittedName>
</protein>
<dbReference type="GO" id="GO:0005634">
    <property type="term" value="C:nucleus"/>
    <property type="evidence" value="ECO:0007669"/>
    <property type="project" value="UniProtKB-ARBA"/>
</dbReference>
<keyword evidence="2" id="KW-0677">Repeat</keyword>
<name>A0A7I4YDW0_HAECO</name>
<dbReference type="GO" id="GO:1902494">
    <property type="term" value="C:catalytic complex"/>
    <property type="evidence" value="ECO:0007669"/>
    <property type="project" value="UniProtKB-ARBA"/>
</dbReference>
<dbReference type="OMA" id="YEKRRYK"/>
<dbReference type="Pfam" id="PF13181">
    <property type="entry name" value="TPR_8"/>
    <property type="match status" value="1"/>
</dbReference>
<comment type="function">
    <text evidence="4">One HIP oligomer binds the ATPase domains of at least two HSC70 molecules dependent on activation of the HSC70 ATPase by HSP40. Stabilizes the ADP state of HSC70 that has a high affinity for substrate protein. Through its own chaperone activity, it may contribute to the interaction of HSC70 with various target proteins.</text>
</comment>